<dbReference type="OrthoDB" id="267648at2759"/>
<evidence type="ECO:0000313" key="4">
    <source>
        <dbReference type="EMBL" id="ORC88607.1"/>
    </source>
</evidence>
<dbReference type="SUPFAM" id="SSF49599">
    <property type="entry name" value="TRAF domain-like"/>
    <property type="match status" value="1"/>
</dbReference>
<sequence length="552" mass="63210">MSVAERLRSFRYVTSTREIPWTHLRSIDVPSNRVNEPDLHLMKNVISLVSDCNLATATAPTTSSADVYQLLSVLQLALQFTLWSQSILKEQLVEKQNSITVKQVNSQLLDTLEAKLEASRREAVKLREERDTFEVTCRTLEHRLTQCETTIRCLEKNLVFEQKRLQESLKYISTQEMKHQEQQRQEGQQKNVEKLNPPLQNLPHTRGECLPDEGYGDHSHSLHAKHHKRHSRQCCLLNSDTSDSTSFSSHVAEVPPRRGKNHRREDLSALLRHLRQEEKGAEQVQRQEQEQPLQQQKEQSSPPYGDSSITLVGEKIEDDVINTFRREMEELQSRTTATCDAMRETLENAVTNNLQRTEAMIRRVEESVENLKASLVKEQAGELQSVKSFLTQWQTDTRAALEASVVTMINQIKTEYAQEKEREQEKQNQQQQQQQSLIPSFSTIPPVLTISQDVIKESTCQHCRQRIPVKQLDAHEEECELRLVKCPQCGNSVVARLLSKHKCSGGTTSETGTPESATLLRASSLMLQETQRELQQLLEENSEEASSYETPV</sequence>
<reference evidence="4 5" key="1">
    <citation type="submission" date="2017-03" db="EMBL/GenBank/DDBJ databases">
        <title>An alternative strategy for trypanosome survival in the mammalian bloodstream revealed through genome and transcriptome analysis of the ubiquitous bovine parasite Trypanosoma (Megatrypanum) theileri.</title>
        <authorList>
            <person name="Kelly S."/>
            <person name="Ivens A."/>
            <person name="Mott A."/>
            <person name="O'Neill E."/>
            <person name="Emms D."/>
            <person name="Macleod O."/>
            <person name="Voorheis P."/>
            <person name="Matthews J."/>
            <person name="Matthews K."/>
            <person name="Carrington M."/>
        </authorList>
    </citation>
    <scope>NUCLEOTIDE SEQUENCE [LARGE SCALE GENOMIC DNA]</scope>
    <source>
        <strain evidence="4">Edinburgh</strain>
    </source>
</reference>
<name>A0A1X0NV80_9TRYP</name>
<keyword evidence="1" id="KW-0175">Coiled coil</keyword>
<dbReference type="InterPro" id="IPR013083">
    <property type="entry name" value="Znf_RING/FYVE/PHD"/>
</dbReference>
<organism evidence="4 5">
    <name type="scientific">Trypanosoma theileri</name>
    <dbReference type="NCBI Taxonomy" id="67003"/>
    <lineage>
        <taxon>Eukaryota</taxon>
        <taxon>Discoba</taxon>
        <taxon>Euglenozoa</taxon>
        <taxon>Kinetoplastea</taxon>
        <taxon>Metakinetoplastina</taxon>
        <taxon>Trypanosomatida</taxon>
        <taxon>Trypanosomatidae</taxon>
        <taxon>Trypanosoma</taxon>
    </lineage>
</organism>
<dbReference type="GeneID" id="39985897"/>
<dbReference type="EMBL" id="NBCO01000016">
    <property type="protein sequence ID" value="ORC88607.1"/>
    <property type="molecule type" value="Genomic_DNA"/>
</dbReference>
<dbReference type="Gene3D" id="3.30.40.10">
    <property type="entry name" value="Zinc/RING finger domain, C3HC4 (zinc finger)"/>
    <property type="match status" value="1"/>
</dbReference>
<feature type="compositionally biased region" description="Basic and acidic residues" evidence="2">
    <location>
        <begin position="417"/>
        <end position="426"/>
    </location>
</feature>
<dbReference type="Proteomes" id="UP000192257">
    <property type="component" value="Unassembled WGS sequence"/>
</dbReference>
<evidence type="ECO:0000256" key="1">
    <source>
        <dbReference type="SAM" id="Coils"/>
    </source>
</evidence>
<keyword evidence="5" id="KW-1185">Reference proteome</keyword>
<dbReference type="VEuPathDB" id="TriTrypDB:TM35_000162450"/>
<feature type="compositionally biased region" description="Low complexity" evidence="2">
    <location>
        <begin position="290"/>
        <end position="299"/>
    </location>
</feature>
<proteinExistence type="predicted"/>
<feature type="coiled-coil region" evidence="1">
    <location>
        <begin position="520"/>
        <end position="547"/>
    </location>
</feature>
<evidence type="ECO:0000313" key="5">
    <source>
        <dbReference type="Proteomes" id="UP000192257"/>
    </source>
</evidence>
<evidence type="ECO:0000259" key="3">
    <source>
        <dbReference type="Pfam" id="PF13815"/>
    </source>
</evidence>
<evidence type="ECO:0000256" key="2">
    <source>
        <dbReference type="SAM" id="MobiDB-lite"/>
    </source>
</evidence>
<gene>
    <name evidence="4" type="ORF">TM35_000162450</name>
</gene>
<feature type="compositionally biased region" description="Basic and acidic residues" evidence="2">
    <location>
        <begin position="278"/>
        <end position="289"/>
    </location>
</feature>
<feature type="region of interest" description="Disordered" evidence="2">
    <location>
        <begin position="417"/>
        <end position="438"/>
    </location>
</feature>
<feature type="region of interest" description="Disordered" evidence="2">
    <location>
        <begin position="241"/>
        <end position="263"/>
    </location>
</feature>
<dbReference type="InterPro" id="IPR032714">
    <property type="entry name" value="DZIP1_N"/>
</dbReference>
<dbReference type="AlphaFoldDB" id="A0A1X0NV80"/>
<dbReference type="Pfam" id="PF13815">
    <property type="entry name" value="Dzip-like_N"/>
    <property type="match status" value="1"/>
</dbReference>
<dbReference type="RefSeq" id="XP_028882673.1">
    <property type="nucleotide sequence ID" value="XM_029026117.1"/>
</dbReference>
<comment type="caution">
    <text evidence="4">The sequence shown here is derived from an EMBL/GenBank/DDBJ whole genome shotgun (WGS) entry which is preliminary data.</text>
</comment>
<protein>
    <recommendedName>
        <fullName evidence="3">Cilium assembly protein DZIP1 N-terminal domain-containing protein</fullName>
    </recommendedName>
</protein>
<feature type="coiled-coil region" evidence="1">
    <location>
        <begin position="109"/>
        <end position="157"/>
    </location>
</feature>
<accession>A0A1X0NV80</accession>
<feature type="domain" description="Cilium assembly protein DZIP1 N-terminal" evidence="3">
    <location>
        <begin position="10"/>
        <end position="129"/>
    </location>
</feature>
<feature type="region of interest" description="Disordered" evidence="2">
    <location>
        <begin position="278"/>
        <end position="309"/>
    </location>
</feature>